<dbReference type="Pfam" id="PF02470">
    <property type="entry name" value="MlaD"/>
    <property type="match status" value="7"/>
</dbReference>
<evidence type="ECO:0000256" key="7">
    <source>
        <dbReference type="SAM" id="MobiDB-lite"/>
    </source>
</evidence>
<evidence type="ECO:0000256" key="5">
    <source>
        <dbReference type="ARBA" id="ARBA00022989"/>
    </source>
</evidence>
<evidence type="ECO:0000256" key="8">
    <source>
        <dbReference type="SAM" id="Phobius"/>
    </source>
</evidence>
<keyword evidence="3" id="KW-0997">Cell inner membrane</keyword>
<keyword evidence="11" id="KW-1185">Reference proteome</keyword>
<keyword evidence="6 8" id="KW-0472">Membrane</keyword>
<evidence type="ECO:0000259" key="9">
    <source>
        <dbReference type="Pfam" id="PF02470"/>
    </source>
</evidence>
<dbReference type="InterPro" id="IPR051800">
    <property type="entry name" value="PqiA-PqiB_transport"/>
</dbReference>
<evidence type="ECO:0000313" key="11">
    <source>
        <dbReference type="Proteomes" id="UP000599578"/>
    </source>
</evidence>
<dbReference type="AlphaFoldDB" id="A0A917ZPE6"/>
<evidence type="ECO:0000256" key="6">
    <source>
        <dbReference type="ARBA" id="ARBA00023136"/>
    </source>
</evidence>
<accession>A0A917ZPE6</accession>
<evidence type="ECO:0000256" key="4">
    <source>
        <dbReference type="ARBA" id="ARBA00022692"/>
    </source>
</evidence>
<keyword evidence="4 8" id="KW-0812">Transmembrane</keyword>
<feature type="domain" description="Mce/MlaD" evidence="9">
    <location>
        <begin position="647"/>
        <end position="737"/>
    </location>
</feature>
<feature type="region of interest" description="Disordered" evidence="7">
    <location>
        <begin position="859"/>
        <end position="891"/>
    </location>
</feature>
<feature type="domain" description="Mce/MlaD" evidence="9">
    <location>
        <begin position="763"/>
        <end position="821"/>
    </location>
</feature>
<name>A0A917ZPE6_9GAMM</name>
<evidence type="ECO:0000256" key="3">
    <source>
        <dbReference type="ARBA" id="ARBA00022519"/>
    </source>
</evidence>
<feature type="domain" description="Mce/MlaD" evidence="9">
    <location>
        <begin position="279"/>
        <end position="348"/>
    </location>
</feature>
<dbReference type="PANTHER" id="PTHR30462:SF0">
    <property type="entry name" value="INTERMEMBRANE TRANSPORT PROTEIN YEBT"/>
    <property type="match status" value="1"/>
</dbReference>
<evidence type="ECO:0000256" key="1">
    <source>
        <dbReference type="ARBA" id="ARBA00004533"/>
    </source>
</evidence>
<feature type="compositionally biased region" description="Basic and acidic residues" evidence="7">
    <location>
        <begin position="870"/>
        <end position="891"/>
    </location>
</feature>
<comment type="subcellular location">
    <subcellularLocation>
        <location evidence="1">Cell inner membrane</location>
    </subcellularLocation>
</comment>
<evidence type="ECO:0000313" key="10">
    <source>
        <dbReference type="EMBL" id="GGO86842.1"/>
    </source>
</evidence>
<dbReference type="Proteomes" id="UP000599578">
    <property type="component" value="Unassembled WGS sequence"/>
</dbReference>
<dbReference type="GO" id="GO:0005886">
    <property type="term" value="C:plasma membrane"/>
    <property type="evidence" value="ECO:0007669"/>
    <property type="project" value="UniProtKB-SubCell"/>
</dbReference>
<keyword evidence="5 8" id="KW-1133">Transmembrane helix</keyword>
<dbReference type="EMBL" id="BMLT01000011">
    <property type="protein sequence ID" value="GGO86842.1"/>
    <property type="molecule type" value="Genomic_DNA"/>
</dbReference>
<protein>
    <submittedName>
        <fullName evidence="10">Paraquat-inducible protein B</fullName>
    </submittedName>
</protein>
<keyword evidence="2" id="KW-1003">Cell membrane</keyword>
<proteinExistence type="predicted"/>
<reference evidence="10 11" key="1">
    <citation type="journal article" date="2014" name="Int. J. Syst. Evol. Microbiol.">
        <title>Complete genome sequence of Corynebacterium casei LMG S-19264T (=DSM 44701T), isolated from a smear-ripened cheese.</title>
        <authorList>
            <consortium name="US DOE Joint Genome Institute (JGI-PGF)"/>
            <person name="Walter F."/>
            <person name="Albersmeier A."/>
            <person name="Kalinowski J."/>
            <person name="Ruckert C."/>
        </authorList>
    </citation>
    <scope>NUCLEOTIDE SEQUENCE [LARGE SCALE GENOMIC DNA]</scope>
    <source>
        <strain evidence="10 11">CGMCC 1.7286</strain>
    </source>
</reference>
<feature type="domain" description="Mce/MlaD" evidence="9">
    <location>
        <begin position="394"/>
        <end position="452"/>
    </location>
</feature>
<evidence type="ECO:0000256" key="2">
    <source>
        <dbReference type="ARBA" id="ARBA00022475"/>
    </source>
</evidence>
<feature type="domain" description="Mce/MlaD" evidence="9">
    <location>
        <begin position="526"/>
        <end position="585"/>
    </location>
</feature>
<feature type="domain" description="Mce/MlaD" evidence="9">
    <location>
        <begin position="44"/>
        <end position="135"/>
    </location>
</feature>
<organism evidence="10 11">
    <name type="scientific">Marinobacterium nitratireducens</name>
    <dbReference type="NCBI Taxonomy" id="518897"/>
    <lineage>
        <taxon>Bacteria</taxon>
        <taxon>Pseudomonadati</taxon>
        <taxon>Pseudomonadota</taxon>
        <taxon>Gammaproteobacteria</taxon>
        <taxon>Oceanospirillales</taxon>
        <taxon>Oceanospirillaceae</taxon>
        <taxon>Marinobacterium</taxon>
    </lineage>
</organism>
<comment type="caution">
    <text evidence="10">The sequence shown here is derived from an EMBL/GenBank/DDBJ whole genome shotgun (WGS) entry which is preliminary data.</text>
</comment>
<dbReference type="PANTHER" id="PTHR30462">
    <property type="entry name" value="INTERMEMBRANE TRANSPORT PROTEIN PQIB-RELATED"/>
    <property type="match status" value="1"/>
</dbReference>
<feature type="domain" description="Mce/MlaD" evidence="9">
    <location>
        <begin position="158"/>
        <end position="218"/>
    </location>
</feature>
<dbReference type="InterPro" id="IPR003399">
    <property type="entry name" value="Mce/MlaD"/>
</dbReference>
<dbReference type="RefSeq" id="WP_188862264.1">
    <property type="nucleotide sequence ID" value="NZ_BMLT01000011.1"/>
</dbReference>
<sequence>MTEVADAQPAQVRRHRGPSAVWILPLLAALIAGWLVYKNYREAGIAVEVVFDSAEGLEVNKTKLLYKGLPGGTLTALRLNEDLRTVTATIEVAPEAEQLLSASTEFWLVKPQVSLSGVRGLETLLSGYYIGVRPGEGPPARHFRALREPPPPDKDDEGLYVTLFAASAESINRGSRIYFRHIDVGEVVDYRLSDTGGDILIDLYIEPRYAHLVKKNSRFWNASGIQVKADLPQVDVRFGSLASIIAGGIHFYNAPFESPPAVSGDQFRLYADFEAAEDGIEVALTFPGTAALSEGTDVISRGIRIGRVRDLRLSDDYSELRAKLLIDPRARDLLRAGSRFWLEKPELTLDGLGDWRTLVKGSHIELEPGTGQEQFRFEALEMAPARPPVYSGLPIDLVTERLGSVSRGSPILYRQLPVGQVTGYELIDKGERVLIHAVIDEQYRGLVASHSRFWNSSGIRFAASLEGVEVDSESLRSLVAGGISFFTPDIRDPRPAAPDQRFELHDDFGDASQQGRLLYAERADKKVVRLHADTLGSLGVGSPVLYKQLPVGTVNNYRLAEDGDGIDIELLIDKPYRHLVTSTSRFWNASGVSLQFHPQQGLKLNTGSLSSLVAGGVAFETPAGGETVPVSHRFTLYADRTTSIEQGLEIRILFPPDQELEAGAPIRYRGVTVGRIEDVRLYDAKGTLDARAVLFREGHFLARKGSWFWITRPEVRLSEIRHPANLIFGNYVEVSPGPDNAEPSRYFIAASDAPQDYYGNGLNLVLSSRQLGSLEKGSRVFYRQVPVGEVTGFRLSGDGQTVEVFAHIRAEHAHLVRSGSQFWNISGFQADFSLFKGLKLDGATLESLVGGGIAFRSPPEGGRVANGSHFELHEREPEAAAQTAREDEPAT</sequence>
<gene>
    <name evidence="10" type="primary">pqiB</name>
    <name evidence="10" type="ORF">GCM10011348_38670</name>
</gene>
<feature type="transmembrane region" description="Helical" evidence="8">
    <location>
        <begin position="20"/>
        <end position="37"/>
    </location>
</feature>